<feature type="region of interest" description="Disordered" evidence="1">
    <location>
        <begin position="1"/>
        <end position="90"/>
    </location>
</feature>
<dbReference type="AlphaFoldDB" id="A0A0L0UQS9"/>
<evidence type="ECO:0000313" key="2">
    <source>
        <dbReference type="EMBL" id="KNE89114.1"/>
    </source>
</evidence>
<proteinExistence type="predicted"/>
<sequence>MPATQSGTRSGTQTHGGPTGPAARGRSGGVDRGRGGRGGQVVGIAKQGRGVAQRGRGRGRGRSSADSSMEIDEREDGRSPPPLDREEEDPEVNPALFTLENFEDCLSSWTEKQLREVLAKQTRPSNRIPPEVKEALFFHQMNYRKIKLMLALIGNVSEKMVNDSVGEGSPPRKISNWNRYVAFSVESSITPVPPKGCSIGWEERNVHLGQAWKALSSDEQDVFDRRIFRYFSKIPTSVDDEEDDPDCEEVITPVEEALYRPLYQRLINHEKIDIVAGQSSELRSGIGKRALRHILRINSELFTVSNLYNLTFYLLSATRSPGTGSFCEELSNDATWLQVTKKKWSAKENFEAYSHGRDIQQIIEKFSDKQPLKQPKGSDILRSKLRVILNDELATALGCETANFPKQKDPVSKLATDYPTVMIVRSEDSKLGIEALALGLEAMNTAYRKLWLQDLESGAFQILPNAEAMEVVDHRTNLRKRLNELLASALGCETANFPKQKDPESQLPIKHPTFKIIQSEDSKSATANLAVGLDMMTNHYIKLWFDDVESGAFQIVADEVQV</sequence>
<dbReference type="PANTHER" id="PTHR10033">
    <property type="entry name" value="CALSEQUESTRIN"/>
    <property type="match status" value="1"/>
</dbReference>
<name>A0A0L0UQS9_9BASI</name>
<keyword evidence="3" id="KW-1185">Reference proteome</keyword>
<dbReference type="Proteomes" id="UP000054564">
    <property type="component" value="Unassembled WGS sequence"/>
</dbReference>
<dbReference type="GO" id="GO:0005509">
    <property type="term" value="F:calcium ion binding"/>
    <property type="evidence" value="ECO:0007669"/>
    <property type="project" value="TreeGrafter"/>
</dbReference>
<comment type="caution">
    <text evidence="2">The sequence shown here is derived from an EMBL/GenBank/DDBJ whole genome shotgun (WGS) entry which is preliminary data.</text>
</comment>
<dbReference type="STRING" id="1165861.A0A0L0UQS9"/>
<evidence type="ECO:0000313" key="3">
    <source>
        <dbReference type="Proteomes" id="UP000054564"/>
    </source>
</evidence>
<reference evidence="3" key="1">
    <citation type="submission" date="2014-03" db="EMBL/GenBank/DDBJ databases">
        <title>The Genome Sequence of Puccinia striiformis f. sp. tritici PST-78.</title>
        <authorList>
            <consortium name="The Broad Institute Genome Sequencing Platform"/>
            <person name="Cuomo C."/>
            <person name="Hulbert S."/>
            <person name="Chen X."/>
            <person name="Walker B."/>
            <person name="Young S.K."/>
            <person name="Zeng Q."/>
            <person name="Gargeya S."/>
            <person name="Fitzgerald M."/>
            <person name="Haas B."/>
            <person name="Abouelleil A."/>
            <person name="Alvarado L."/>
            <person name="Arachchi H.M."/>
            <person name="Berlin A.M."/>
            <person name="Chapman S.B."/>
            <person name="Goldberg J."/>
            <person name="Griggs A."/>
            <person name="Gujja S."/>
            <person name="Hansen M."/>
            <person name="Howarth C."/>
            <person name="Imamovic A."/>
            <person name="Larimer J."/>
            <person name="McCowan C."/>
            <person name="Montmayeur A."/>
            <person name="Murphy C."/>
            <person name="Neiman D."/>
            <person name="Pearson M."/>
            <person name="Priest M."/>
            <person name="Roberts A."/>
            <person name="Saif S."/>
            <person name="Shea T."/>
            <person name="Sisk P."/>
            <person name="Sykes S."/>
            <person name="Wortman J."/>
            <person name="Nusbaum C."/>
            <person name="Birren B."/>
        </authorList>
    </citation>
    <scope>NUCLEOTIDE SEQUENCE [LARGE SCALE GENOMIC DNA]</scope>
    <source>
        <strain evidence="3">race PST-78</strain>
    </source>
</reference>
<dbReference type="GO" id="GO:0051279">
    <property type="term" value="P:regulation of release of sequestered calcium ion into cytosol"/>
    <property type="evidence" value="ECO:0007669"/>
    <property type="project" value="TreeGrafter"/>
</dbReference>
<accession>A0A0L0UQS9</accession>
<evidence type="ECO:0000256" key="1">
    <source>
        <dbReference type="SAM" id="MobiDB-lite"/>
    </source>
</evidence>
<gene>
    <name evidence="2" type="ORF">PSTG_17429</name>
</gene>
<dbReference type="EMBL" id="AJIL01000508">
    <property type="protein sequence ID" value="KNE89114.1"/>
    <property type="molecule type" value="Genomic_DNA"/>
</dbReference>
<dbReference type="PANTHER" id="PTHR10033:SF0">
    <property type="entry name" value="CALSEQUESTRIN"/>
    <property type="match status" value="1"/>
</dbReference>
<organism evidence="2 3">
    <name type="scientific">Puccinia striiformis f. sp. tritici PST-78</name>
    <dbReference type="NCBI Taxonomy" id="1165861"/>
    <lineage>
        <taxon>Eukaryota</taxon>
        <taxon>Fungi</taxon>
        <taxon>Dikarya</taxon>
        <taxon>Basidiomycota</taxon>
        <taxon>Pucciniomycotina</taxon>
        <taxon>Pucciniomycetes</taxon>
        <taxon>Pucciniales</taxon>
        <taxon>Pucciniaceae</taxon>
        <taxon>Puccinia</taxon>
    </lineage>
</organism>
<protein>
    <submittedName>
        <fullName evidence="2">Uncharacterized protein</fullName>
    </submittedName>
</protein>
<feature type="compositionally biased region" description="Polar residues" evidence="1">
    <location>
        <begin position="1"/>
        <end position="16"/>
    </location>
</feature>